<dbReference type="Proteomes" id="UP000199103">
    <property type="component" value="Chromosome I"/>
</dbReference>
<sequence length="399" mass="43125">MTAAESTDNRRPDHVGADVDTIEPDDLTTDLGAADLAALPEATPRQLFWRAFTKHKLALLSLILIVLVYLVVIFAEFLAPSTAEHVRSAYALAPPQVVHFFGQDANGHQVLMYVYGYSSTVDPQTNAINYTADHSQLIPVRFFADGDQYRLFGLFPMNHHLIGPVDANQPFFLLGSDVNGRDLLSRVIFGARISMSIGLVGVAIAFVLGIVLGGLSGYFGGRIDTVIQRLIELLMSIPTLPLWLALAAAMPLSWGAVSRYFAITVILAIVAWTGLARVVRGRFLALRGEEYVMAAQLDGNSVWRTTMRHMLPAFNSHLIAQLTLSVPAMIIAETSLSFLGLGLTPPAVSWGVLLQAASSIQVISSAPWLLIPGLAVVITVLALNFLGDGLRDAADPYGH</sequence>
<dbReference type="Gene3D" id="1.10.3720.10">
    <property type="entry name" value="MetI-like"/>
    <property type="match status" value="1"/>
</dbReference>
<dbReference type="Pfam" id="PF12911">
    <property type="entry name" value="OppC_N"/>
    <property type="match status" value="1"/>
</dbReference>
<proteinExistence type="inferred from homology"/>
<feature type="compositionally biased region" description="Basic and acidic residues" evidence="6">
    <location>
        <begin position="7"/>
        <end position="17"/>
    </location>
</feature>
<evidence type="ECO:0000259" key="7">
    <source>
        <dbReference type="PROSITE" id="PS50928"/>
    </source>
</evidence>
<feature type="transmembrane region" description="Helical" evidence="5">
    <location>
        <begin position="57"/>
        <end position="79"/>
    </location>
</feature>
<dbReference type="InterPro" id="IPR025966">
    <property type="entry name" value="OppC_N"/>
</dbReference>
<dbReference type="OrthoDB" id="8906042at2"/>
<dbReference type="InterPro" id="IPR035906">
    <property type="entry name" value="MetI-like_sf"/>
</dbReference>
<evidence type="ECO:0000256" key="4">
    <source>
        <dbReference type="ARBA" id="ARBA00023136"/>
    </source>
</evidence>
<comment type="similarity">
    <text evidence="5">Belongs to the binding-protein-dependent transport system permease family.</text>
</comment>
<name>A0A1H1QJR4_9ACTN</name>
<gene>
    <name evidence="8" type="ORF">SAMN04489812_1292</name>
</gene>
<dbReference type="PANTHER" id="PTHR43839:SF3">
    <property type="entry name" value="OLIGOPEPTIDE ABC TRANSPORTER, PERMEASE PROTEIN"/>
    <property type="match status" value="1"/>
</dbReference>
<evidence type="ECO:0000313" key="8">
    <source>
        <dbReference type="EMBL" id="SDS23577.1"/>
    </source>
</evidence>
<feature type="transmembrane region" description="Helical" evidence="5">
    <location>
        <begin position="260"/>
        <end position="279"/>
    </location>
</feature>
<dbReference type="GO" id="GO:0005886">
    <property type="term" value="C:plasma membrane"/>
    <property type="evidence" value="ECO:0007669"/>
    <property type="project" value="UniProtKB-SubCell"/>
</dbReference>
<dbReference type="PANTHER" id="PTHR43839">
    <property type="entry name" value="OPPC IN A BINDING PROTEIN-DEPENDENT TRANSPORT SYSTEM"/>
    <property type="match status" value="1"/>
</dbReference>
<dbReference type="Pfam" id="PF00528">
    <property type="entry name" value="BPD_transp_1"/>
    <property type="match status" value="1"/>
</dbReference>
<feature type="domain" description="ABC transmembrane type-1" evidence="7">
    <location>
        <begin position="191"/>
        <end position="387"/>
    </location>
</feature>
<reference evidence="8 9" key="1">
    <citation type="submission" date="2016-10" db="EMBL/GenBank/DDBJ databases">
        <authorList>
            <person name="de Groot N.N."/>
        </authorList>
    </citation>
    <scope>NUCLEOTIDE SEQUENCE [LARGE SCALE GENOMIC DNA]</scope>
    <source>
        <strain evidence="8 9">DSM 21800</strain>
    </source>
</reference>
<keyword evidence="9" id="KW-1185">Reference proteome</keyword>
<keyword evidence="2 5" id="KW-0812">Transmembrane</keyword>
<dbReference type="PROSITE" id="PS50928">
    <property type="entry name" value="ABC_TM1"/>
    <property type="match status" value="1"/>
</dbReference>
<feature type="transmembrane region" description="Helical" evidence="5">
    <location>
        <begin position="230"/>
        <end position="254"/>
    </location>
</feature>
<dbReference type="SUPFAM" id="SSF161098">
    <property type="entry name" value="MetI-like"/>
    <property type="match status" value="1"/>
</dbReference>
<comment type="subcellular location">
    <subcellularLocation>
        <location evidence="5">Cell membrane</location>
        <topology evidence="5">Multi-pass membrane protein</topology>
    </subcellularLocation>
    <subcellularLocation>
        <location evidence="1">Membrane</location>
        <topology evidence="1">Multi-pass membrane protein</topology>
    </subcellularLocation>
</comment>
<evidence type="ECO:0000256" key="6">
    <source>
        <dbReference type="SAM" id="MobiDB-lite"/>
    </source>
</evidence>
<evidence type="ECO:0000256" key="1">
    <source>
        <dbReference type="ARBA" id="ARBA00004141"/>
    </source>
</evidence>
<keyword evidence="3 5" id="KW-1133">Transmembrane helix</keyword>
<dbReference type="AlphaFoldDB" id="A0A1H1QJR4"/>
<dbReference type="STRING" id="630515.SAMN04489812_1292"/>
<accession>A0A1H1QJR4</accession>
<dbReference type="EMBL" id="LT629772">
    <property type="protein sequence ID" value="SDS23577.1"/>
    <property type="molecule type" value="Genomic_DNA"/>
</dbReference>
<evidence type="ECO:0000256" key="5">
    <source>
        <dbReference type="RuleBase" id="RU363032"/>
    </source>
</evidence>
<evidence type="ECO:0000256" key="3">
    <source>
        <dbReference type="ARBA" id="ARBA00022989"/>
    </source>
</evidence>
<dbReference type="RefSeq" id="WP_091521645.1">
    <property type="nucleotide sequence ID" value="NZ_LT629772.1"/>
</dbReference>
<feature type="transmembrane region" description="Helical" evidence="5">
    <location>
        <begin position="368"/>
        <end position="387"/>
    </location>
</feature>
<dbReference type="InterPro" id="IPR000515">
    <property type="entry name" value="MetI-like"/>
</dbReference>
<feature type="transmembrane region" description="Helical" evidence="5">
    <location>
        <begin position="193"/>
        <end position="218"/>
    </location>
</feature>
<evidence type="ECO:0000313" key="9">
    <source>
        <dbReference type="Proteomes" id="UP000199103"/>
    </source>
</evidence>
<organism evidence="8 9">
    <name type="scientific">Microlunatus soli</name>
    <dbReference type="NCBI Taxonomy" id="630515"/>
    <lineage>
        <taxon>Bacteria</taxon>
        <taxon>Bacillati</taxon>
        <taxon>Actinomycetota</taxon>
        <taxon>Actinomycetes</taxon>
        <taxon>Propionibacteriales</taxon>
        <taxon>Propionibacteriaceae</taxon>
        <taxon>Microlunatus</taxon>
    </lineage>
</organism>
<keyword evidence="4 5" id="KW-0472">Membrane</keyword>
<dbReference type="GO" id="GO:0055085">
    <property type="term" value="P:transmembrane transport"/>
    <property type="evidence" value="ECO:0007669"/>
    <property type="project" value="InterPro"/>
</dbReference>
<feature type="region of interest" description="Disordered" evidence="6">
    <location>
        <begin position="1"/>
        <end position="22"/>
    </location>
</feature>
<evidence type="ECO:0000256" key="2">
    <source>
        <dbReference type="ARBA" id="ARBA00022692"/>
    </source>
</evidence>
<feature type="transmembrane region" description="Helical" evidence="5">
    <location>
        <begin position="338"/>
        <end position="356"/>
    </location>
</feature>
<protein>
    <submittedName>
        <fullName evidence="8">Peptide/nickel transport system permease protein</fullName>
    </submittedName>
</protein>
<dbReference type="CDD" id="cd06261">
    <property type="entry name" value="TM_PBP2"/>
    <property type="match status" value="1"/>
</dbReference>
<keyword evidence="5" id="KW-0813">Transport</keyword>